<dbReference type="InterPro" id="IPR029058">
    <property type="entry name" value="AB_hydrolase_fold"/>
</dbReference>
<reference evidence="2 3" key="1">
    <citation type="submission" date="2016-10" db="EMBL/GenBank/DDBJ databases">
        <authorList>
            <person name="de Groot N.N."/>
        </authorList>
    </citation>
    <scope>NUCLEOTIDE SEQUENCE [LARGE SCALE GENOMIC DNA]</scope>
    <source>
        <strain evidence="2 3">GAS522</strain>
    </source>
</reference>
<evidence type="ECO:0000313" key="3">
    <source>
        <dbReference type="Proteomes" id="UP000183208"/>
    </source>
</evidence>
<protein>
    <submittedName>
        <fullName evidence="2">Dienelactone hydrolase family protein</fullName>
    </submittedName>
</protein>
<dbReference type="AlphaFoldDB" id="A0A1M7GDP9"/>
<dbReference type="RefSeq" id="WP_074827771.1">
    <property type="nucleotide sequence ID" value="NZ_FNTI01000001.1"/>
</dbReference>
<dbReference type="Pfam" id="PF01738">
    <property type="entry name" value="DLH"/>
    <property type="match status" value="1"/>
</dbReference>
<dbReference type="InterPro" id="IPR050261">
    <property type="entry name" value="FrsA_esterase"/>
</dbReference>
<dbReference type="InterPro" id="IPR002925">
    <property type="entry name" value="Dienelactn_hydro"/>
</dbReference>
<sequence>MNHRADQTVEEQLVRVPAGEVMLYGNLTLPEGSHAIVLFAHGSGSSRHSSRNRYVARLLNEANLSTLLIDLLTLDEEVIDARTAQLRFDIGLLAERLVAATDWLTQFPDTRQLRIGYFGASTGAAAALAAAALRTDVVGAVVSRGGRPDLAGAALMRVQAPTLLIVGENDGQVIQLNREALAQLRCEKQLMIVPGATHLFEEPGALDVVARLASDWFERHLVPLA</sequence>
<dbReference type="PANTHER" id="PTHR22946">
    <property type="entry name" value="DIENELACTONE HYDROLASE DOMAIN-CONTAINING PROTEIN-RELATED"/>
    <property type="match status" value="1"/>
</dbReference>
<accession>A0A1M7GDP9</accession>
<dbReference type="Proteomes" id="UP000183208">
    <property type="component" value="Unassembled WGS sequence"/>
</dbReference>
<gene>
    <name evidence="2" type="ORF">SAMN05444171_6561</name>
</gene>
<organism evidence="2 3">
    <name type="scientific">Bradyrhizobium lablabi</name>
    <dbReference type="NCBI Taxonomy" id="722472"/>
    <lineage>
        <taxon>Bacteria</taxon>
        <taxon>Pseudomonadati</taxon>
        <taxon>Pseudomonadota</taxon>
        <taxon>Alphaproteobacteria</taxon>
        <taxon>Hyphomicrobiales</taxon>
        <taxon>Nitrobacteraceae</taxon>
        <taxon>Bradyrhizobium</taxon>
    </lineage>
</organism>
<evidence type="ECO:0000259" key="1">
    <source>
        <dbReference type="Pfam" id="PF01738"/>
    </source>
</evidence>
<dbReference type="GO" id="GO:0016787">
    <property type="term" value="F:hydrolase activity"/>
    <property type="evidence" value="ECO:0007669"/>
    <property type="project" value="UniProtKB-KW"/>
</dbReference>
<dbReference type="SUPFAM" id="SSF53474">
    <property type="entry name" value="alpha/beta-Hydrolases"/>
    <property type="match status" value="1"/>
</dbReference>
<evidence type="ECO:0000313" key="2">
    <source>
        <dbReference type="EMBL" id="SEE18332.1"/>
    </source>
</evidence>
<proteinExistence type="predicted"/>
<name>A0A1M7GDP9_9BRAD</name>
<dbReference type="EMBL" id="FNTI01000001">
    <property type="protein sequence ID" value="SEE18332.1"/>
    <property type="molecule type" value="Genomic_DNA"/>
</dbReference>
<dbReference type="OrthoDB" id="9810066at2"/>
<keyword evidence="2" id="KW-0378">Hydrolase</keyword>
<dbReference type="Gene3D" id="3.40.50.1820">
    <property type="entry name" value="alpha/beta hydrolase"/>
    <property type="match status" value="1"/>
</dbReference>
<feature type="domain" description="Dienelactone hydrolase" evidence="1">
    <location>
        <begin position="94"/>
        <end position="211"/>
    </location>
</feature>